<keyword evidence="3" id="KW-0255">Endonuclease</keyword>
<reference evidence="3 4" key="1">
    <citation type="submission" date="2017-03" db="EMBL/GenBank/DDBJ databases">
        <title>Draft genome sequence of Streptomyces scabrisporus NF3, endophyte isolated from Amphipterygium adstringens.</title>
        <authorList>
            <person name="Vazquez M."/>
            <person name="Ceapa C.D."/>
            <person name="Rodriguez Luna D."/>
            <person name="Sanchez Esquivel S."/>
        </authorList>
    </citation>
    <scope>NUCLEOTIDE SEQUENCE [LARGE SCALE GENOMIC DNA]</scope>
    <source>
        <strain evidence="3 4">NF3</strain>
    </source>
</reference>
<dbReference type="InterPro" id="IPR011089">
    <property type="entry name" value="GmrSD_C"/>
</dbReference>
<keyword evidence="3" id="KW-0378">Hydrolase</keyword>
<dbReference type="STRING" id="159449.B4N89_26240"/>
<evidence type="ECO:0000256" key="1">
    <source>
        <dbReference type="SAM" id="SignalP"/>
    </source>
</evidence>
<dbReference type="Proteomes" id="UP000190037">
    <property type="component" value="Unassembled WGS sequence"/>
</dbReference>
<accession>A0A1T3P4U1</accession>
<feature type="signal peptide" evidence="1">
    <location>
        <begin position="1"/>
        <end position="23"/>
    </location>
</feature>
<keyword evidence="3" id="KW-0540">Nuclease</keyword>
<evidence type="ECO:0000313" key="4">
    <source>
        <dbReference type="Proteomes" id="UP000190037"/>
    </source>
</evidence>
<dbReference type="GO" id="GO:0004519">
    <property type="term" value="F:endonuclease activity"/>
    <property type="evidence" value="ECO:0007669"/>
    <property type="project" value="UniProtKB-KW"/>
</dbReference>
<gene>
    <name evidence="3" type="ORF">B4N89_26240</name>
</gene>
<dbReference type="PANTHER" id="PTHR24094:SF15">
    <property type="entry name" value="AMP-DEPENDENT SYNTHETASE_LIGASE DOMAIN-CONTAINING PROTEIN-RELATED"/>
    <property type="match status" value="1"/>
</dbReference>
<dbReference type="EMBL" id="MWQN01000001">
    <property type="protein sequence ID" value="OPC83965.1"/>
    <property type="molecule type" value="Genomic_DNA"/>
</dbReference>
<keyword evidence="4" id="KW-1185">Reference proteome</keyword>
<comment type="caution">
    <text evidence="3">The sequence shown here is derived from an EMBL/GenBank/DDBJ whole genome shotgun (WGS) entry which is preliminary data.</text>
</comment>
<organism evidence="3 4">
    <name type="scientific">Embleya scabrispora</name>
    <dbReference type="NCBI Taxonomy" id="159449"/>
    <lineage>
        <taxon>Bacteria</taxon>
        <taxon>Bacillati</taxon>
        <taxon>Actinomycetota</taxon>
        <taxon>Actinomycetes</taxon>
        <taxon>Kitasatosporales</taxon>
        <taxon>Streptomycetaceae</taxon>
        <taxon>Embleya</taxon>
    </lineage>
</organism>
<name>A0A1T3P4U1_9ACTN</name>
<evidence type="ECO:0000259" key="2">
    <source>
        <dbReference type="Pfam" id="PF07510"/>
    </source>
</evidence>
<feature type="chain" id="PRO_5012097466" evidence="1">
    <location>
        <begin position="24"/>
        <end position="221"/>
    </location>
</feature>
<dbReference type="OrthoDB" id="5196645at2"/>
<dbReference type="AlphaFoldDB" id="A0A1T3P4U1"/>
<dbReference type="Pfam" id="PF07510">
    <property type="entry name" value="GmrSD_C"/>
    <property type="match status" value="1"/>
</dbReference>
<evidence type="ECO:0000313" key="3">
    <source>
        <dbReference type="EMBL" id="OPC83965.1"/>
    </source>
</evidence>
<protein>
    <submittedName>
        <fullName evidence="3">HNH endonuclease</fullName>
    </submittedName>
</protein>
<proteinExistence type="predicted"/>
<feature type="domain" description="GmrSD restriction endonucleases C-terminal" evidence="2">
    <location>
        <begin position="98"/>
        <end position="196"/>
    </location>
</feature>
<dbReference type="PANTHER" id="PTHR24094">
    <property type="entry name" value="SECRETED PROTEIN"/>
    <property type="match status" value="1"/>
</dbReference>
<keyword evidence="1" id="KW-0732">Signal</keyword>
<sequence length="221" mass="23893">MASLVVAATSIGALLFTPGTAVAAPATGAAASATRIPLRDAIANLRVAEEDRSGYDRSAFRHWIDADKNGCTTRHEVLIDEAVNPPEIGAKCALTGGRWYSYYEDAYVDGAAGLDIDHMVPLAEAWDSGASAWTPKQREAYANDLDQPRALVAVTGKYNRSKADQDPSTWLPPYEGARCTYLTDWVTVKTKYDLAVDPTEFDTLQRLSAQCPNVPIEPGTL</sequence>